<dbReference type="EMBL" id="GBXM01028524">
    <property type="protein sequence ID" value="JAH80053.1"/>
    <property type="molecule type" value="Transcribed_RNA"/>
</dbReference>
<name>A0A0E9VRZ0_ANGAN</name>
<evidence type="ECO:0000313" key="1">
    <source>
        <dbReference type="EMBL" id="JAH80053.1"/>
    </source>
</evidence>
<proteinExistence type="predicted"/>
<reference evidence="1" key="1">
    <citation type="submission" date="2014-11" db="EMBL/GenBank/DDBJ databases">
        <authorList>
            <person name="Amaro Gonzalez C."/>
        </authorList>
    </citation>
    <scope>NUCLEOTIDE SEQUENCE</scope>
</reference>
<protein>
    <submittedName>
        <fullName evidence="1">Uncharacterized protein</fullName>
    </submittedName>
</protein>
<organism evidence="1">
    <name type="scientific">Anguilla anguilla</name>
    <name type="common">European freshwater eel</name>
    <name type="synonym">Muraena anguilla</name>
    <dbReference type="NCBI Taxonomy" id="7936"/>
    <lineage>
        <taxon>Eukaryota</taxon>
        <taxon>Metazoa</taxon>
        <taxon>Chordata</taxon>
        <taxon>Craniata</taxon>
        <taxon>Vertebrata</taxon>
        <taxon>Euteleostomi</taxon>
        <taxon>Actinopterygii</taxon>
        <taxon>Neopterygii</taxon>
        <taxon>Teleostei</taxon>
        <taxon>Anguilliformes</taxon>
        <taxon>Anguillidae</taxon>
        <taxon>Anguilla</taxon>
    </lineage>
</organism>
<dbReference type="AlphaFoldDB" id="A0A0E9VRZ0"/>
<sequence>MLHHTSKTKKKKRQNVSLSVTRLVDVVLCRQTTL</sequence>
<reference evidence="1" key="2">
    <citation type="journal article" date="2015" name="Fish Shellfish Immunol.">
        <title>Early steps in the European eel (Anguilla anguilla)-Vibrio vulnificus interaction in the gills: Role of the RtxA13 toxin.</title>
        <authorList>
            <person name="Callol A."/>
            <person name="Pajuelo D."/>
            <person name="Ebbesson L."/>
            <person name="Teles M."/>
            <person name="MacKenzie S."/>
            <person name="Amaro C."/>
        </authorList>
    </citation>
    <scope>NUCLEOTIDE SEQUENCE</scope>
</reference>
<accession>A0A0E9VRZ0</accession>